<organism evidence="1">
    <name type="scientific">Enterobacter chuandaensis</name>
    <dbReference type="NCBI Taxonomy" id="2497875"/>
    <lineage>
        <taxon>Bacteria</taxon>
        <taxon>Pseudomonadati</taxon>
        <taxon>Pseudomonadota</taxon>
        <taxon>Gammaproteobacteria</taxon>
        <taxon>Enterobacterales</taxon>
        <taxon>Enterobacteriaceae</taxon>
        <taxon>Enterobacter</taxon>
        <taxon>Enterobacter cloacae complex</taxon>
    </lineage>
</organism>
<sequence length="100" mass="11121">MTTEKLTNPLTDSELARLIWGLKAEGFHQRLLSGLVELQQRRMNDGPLVGIDLESAVDRLTEKRDRTQGGWNTMEQVANYEGFRAGAKAGLTARFDGSTL</sequence>
<proteinExistence type="predicted"/>
<evidence type="ECO:0000313" key="1">
    <source>
        <dbReference type="EMBL" id="WNS37376.1"/>
    </source>
</evidence>
<dbReference type="RefSeq" id="WP_406643687.1">
    <property type="nucleotide sequence ID" value="NZ_CP135253.1"/>
</dbReference>
<reference evidence="1" key="1">
    <citation type="submission" date="2023-09" db="EMBL/GenBank/DDBJ databases">
        <title>Coexistence of blaNDM-1 and blaKPC-2 in Enterobacter chuandaensis.</title>
        <authorList>
            <person name="Chen R."/>
        </authorList>
    </citation>
    <scope>NUCLEOTIDE SEQUENCE</scope>
    <source>
        <strain evidence="1">FAHZZU5885</strain>
    </source>
</reference>
<accession>A0AA96M4T6</accession>
<dbReference type="KEGG" id="echu:RQP59_20310"/>
<protein>
    <submittedName>
        <fullName evidence="1">Uncharacterized protein</fullName>
    </submittedName>
</protein>
<name>A0AA96M4T6_9ENTR</name>
<dbReference type="AlphaFoldDB" id="A0AA96M4T6"/>
<gene>
    <name evidence="1" type="ORF">RQP59_20310</name>
</gene>
<dbReference type="EMBL" id="CP135253">
    <property type="protein sequence ID" value="WNS37376.1"/>
    <property type="molecule type" value="Genomic_DNA"/>
</dbReference>